<dbReference type="GeneID" id="116306364"/>
<evidence type="ECO:0000256" key="5">
    <source>
        <dbReference type="SAM" id="Phobius"/>
    </source>
</evidence>
<evidence type="ECO:0000256" key="1">
    <source>
        <dbReference type="ARBA" id="ARBA00004141"/>
    </source>
</evidence>
<evidence type="ECO:0000256" key="2">
    <source>
        <dbReference type="ARBA" id="ARBA00022692"/>
    </source>
</evidence>
<gene>
    <name evidence="8" type="primary">LOC116306364</name>
</gene>
<keyword evidence="4 5" id="KW-0472">Membrane</keyword>
<keyword evidence="3 5" id="KW-1133">Transmembrane helix</keyword>
<feature type="transmembrane region" description="Helical" evidence="5">
    <location>
        <begin position="462"/>
        <end position="482"/>
    </location>
</feature>
<feature type="transmembrane region" description="Helical" evidence="5">
    <location>
        <begin position="345"/>
        <end position="365"/>
    </location>
</feature>
<dbReference type="InterPro" id="IPR005828">
    <property type="entry name" value="MFS_sugar_transport-like"/>
</dbReference>
<feature type="transmembrane region" description="Helical" evidence="5">
    <location>
        <begin position="372"/>
        <end position="391"/>
    </location>
</feature>
<keyword evidence="2 5" id="KW-0812">Transmembrane</keyword>
<dbReference type="PANTHER" id="PTHR24064">
    <property type="entry name" value="SOLUTE CARRIER FAMILY 22 MEMBER"/>
    <property type="match status" value="1"/>
</dbReference>
<feature type="transmembrane region" description="Helical" evidence="5">
    <location>
        <begin position="434"/>
        <end position="456"/>
    </location>
</feature>
<dbReference type="OrthoDB" id="2261376at2759"/>
<dbReference type="Pfam" id="PF00083">
    <property type="entry name" value="Sugar_tr"/>
    <property type="match status" value="1"/>
</dbReference>
<feature type="transmembrane region" description="Helical" evidence="5">
    <location>
        <begin position="31"/>
        <end position="54"/>
    </location>
</feature>
<feature type="transmembrane region" description="Helical" evidence="5">
    <location>
        <begin position="315"/>
        <end position="333"/>
    </location>
</feature>
<evidence type="ECO:0000256" key="3">
    <source>
        <dbReference type="ARBA" id="ARBA00022989"/>
    </source>
</evidence>
<dbReference type="SUPFAM" id="SSF103473">
    <property type="entry name" value="MFS general substrate transporter"/>
    <property type="match status" value="1"/>
</dbReference>
<dbReference type="InParanoid" id="A0A6P8IXW0"/>
<feature type="transmembrane region" description="Helical" evidence="5">
    <location>
        <begin position="106"/>
        <end position="127"/>
    </location>
</feature>
<dbReference type="AlphaFoldDB" id="A0A6P8IXW0"/>
<keyword evidence="7" id="KW-1185">Reference proteome</keyword>
<dbReference type="Gene3D" id="1.20.1250.20">
    <property type="entry name" value="MFS general substrate transporter like domains"/>
    <property type="match status" value="1"/>
</dbReference>
<dbReference type="GO" id="GO:0016020">
    <property type="term" value="C:membrane"/>
    <property type="evidence" value="ECO:0007669"/>
    <property type="project" value="UniProtKB-SubCell"/>
</dbReference>
<dbReference type="InterPro" id="IPR020846">
    <property type="entry name" value="MFS_dom"/>
</dbReference>
<evidence type="ECO:0000313" key="8">
    <source>
        <dbReference type="RefSeq" id="XP_031572271.1"/>
    </source>
</evidence>
<feature type="transmembrane region" description="Helical" evidence="5">
    <location>
        <begin position="403"/>
        <end position="422"/>
    </location>
</feature>
<evidence type="ECO:0000256" key="4">
    <source>
        <dbReference type="ARBA" id="ARBA00023136"/>
    </source>
</evidence>
<protein>
    <submittedName>
        <fullName evidence="8">Solute carrier family 22 member 15-like</fullName>
    </submittedName>
</protein>
<organism evidence="7 8">
    <name type="scientific">Actinia tenebrosa</name>
    <name type="common">Australian red waratah sea anemone</name>
    <dbReference type="NCBI Taxonomy" id="6105"/>
    <lineage>
        <taxon>Eukaryota</taxon>
        <taxon>Metazoa</taxon>
        <taxon>Cnidaria</taxon>
        <taxon>Anthozoa</taxon>
        <taxon>Hexacorallia</taxon>
        <taxon>Actiniaria</taxon>
        <taxon>Actiniidae</taxon>
        <taxon>Actinia</taxon>
    </lineage>
</organism>
<feature type="domain" description="Major facilitator superfamily (MFS) profile" evidence="6">
    <location>
        <begin position="33"/>
        <end position="487"/>
    </location>
</feature>
<dbReference type="InterPro" id="IPR036259">
    <property type="entry name" value="MFS_trans_sf"/>
</dbReference>
<feature type="transmembrane region" description="Helical" evidence="5">
    <location>
        <begin position="196"/>
        <end position="218"/>
    </location>
</feature>
<dbReference type="KEGG" id="aten:116306364"/>
<dbReference type="Proteomes" id="UP000515163">
    <property type="component" value="Unplaced"/>
</dbReference>
<dbReference type="GO" id="GO:0022857">
    <property type="term" value="F:transmembrane transporter activity"/>
    <property type="evidence" value="ECO:0007669"/>
    <property type="project" value="InterPro"/>
</dbReference>
<dbReference type="RefSeq" id="XP_031572271.1">
    <property type="nucleotide sequence ID" value="XM_031716411.1"/>
</dbReference>
<dbReference type="CDD" id="cd17317">
    <property type="entry name" value="MFS_SLC22"/>
    <property type="match status" value="1"/>
</dbReference>
<sequence>MNKYQEPEKKSHQVFLEDLWSQIGGFGRYPIFVNVFMCYLTMVTIFQHFILIYYGSPPNYQCVSNELNVSSSCRINQCGCENCTYVFMTDEFSSVVSEWNLICDRAHLGAMTQSVYGAGFFFGAVGFGKFSDHFGRKKAIFLSLFLITSFSLGSAFANSLILFAVMRFGAGLASAGLMTIRLVYSMEISTLNHRTAIANISNLSLNFGAVLLTLGAYLIHDWRYLMLAISLPGVPLFLLWKWIPESFPWLIAKGRLEEAQDVLESFASASGVKVDSNQLASTIKEIKMADASAATGKSKTGILDLIKTPKMRKRTFILCWNWFVNSMVFYGITLNAKNLGGSFHLSVFFLLVVGIPATLFAWLLFKKCGRRFSFSALMIFGGLVCFMVLAVPKNTGENPAIKALAVIGVFCFNATFGCVSIYTSELNPTLLRNFALGVGSTISRLGGIIAPYLVFLNDFLQNLPFTIFGVLALTAGTTALFLPETLYSPMPQTVDQLESWDEDYGVPCRRRNRLQAAGECVLKEVQGKKEIV</sequence>
<accession>A0A6P8IXW0</accession>
<reference evidence="8" key="1">
    <citation type="submission" date="2025-08" db="UniProtKB">
        <authorList>
            <consortium name="RefSeq"/>
        </authorList>
    </citation>
    <scope>IDENTIFICATION</scope>
    <source>
        <tissue evidence="8">Tentacle</tissue>
    </source>
</reference>
<name>A0A6P8IXW0_ACTTE</name>
<evidence type="ECO:0000313" key="7">
    <source>
        <dbReference type="Proteomes" id="UP000515163"/>
    </source>
</evidence>
<comment type="subcellular location">
    <subcellularLocation>
        <location evidence="1">Membrane</location>
        <topology evidence="1">Multi-pass membrane protein</topology>
    </subcellularLocation>
</comment>
<proteinExistence type="predicted"/>
<dbReference type="PROSITE" id="PS50850">
    <property type="entry name" value="MFS"/>
    <property type="match status" value="1"/>
</dbReference>
<dbReference type="FunCoup" id="A0A6P8IXW0">
    <property type="interactions" value="127"/>
</dbReference>
<feature type="transmembrane region" description="Helical" evidence="5">
    <location>
        <begin position="139"/>
        <end position="157"/>
    </location>
</feature>
<feature type="transmembrane region" description="Helical" evidence="5">
    <location>
        <begin position="163"/>
        <end position="184"/>
    </location>
</feature>
<feature type="transmembrane region" description="Helical" evidence="5">
    <location>
        <begin position="224"/>
        <end position="243"/>
    </location>
</feature>
<evidence type="ECO:0000259" key="6">
    <source>
        <dbReference type="PROSITE" id="PS50850"/>
    </source>
</evidence>